<protein>
    <submittedName>
        <fullName evidence="3">Uncharacterized protein (DUF305 family)</fullName>
    </submittedName>
</protein>
<dbReference type="InterPro" id="IPR012347">
    <property type="entry name" value="Ferritin-like"/>
</dbReference>
<dbReference type="Proteomes" id="UP000295805">
    <property type="component" value="Unassembled WGS sequence"/>
</dbReference>
<reference evidence="3 4" key="1">
    <citation type="submission" date="2019-03" db="EMBL/GenBank/DDBJ databases">
        <title>Root nodule microbial communities of legume samples collected from USA, Mexico and Botswana.</title>
        <authorList>
            <person name="Hirsch A."/>
        </authorList>
    </citation>
    <scope>NUCLEOTIDE SEQUENCE [LARGE SCALE GENOMIC DNA]</scope>
    <source>
        <strain evidence="3 4">55</strain>
    </source>
</reference>
<dbReference type="AlphaFoldDB" id="A0A4R3ZT45"/>
<evidence type="ECO:0000313" key="4">
    <source>
        <dbReference type="Proteomes" id="UP000295805"/>
    </source>
</evidence>
<organism evidence="3 4">
    <name type="scientific">Dietzia cinnamea</name>
    <dbReference type="NCBI Taxonomy" id="321318"/>
    <lineage>
        <taxon>Bacteria</taxon>
        <taxon>Bacillati</taxon>
        <taxon>Actinomycetota</taxon>
        <taxon>Actinomycetes</taxon>
        <taxon>Mycobacteriales</taxon>
        <taxon>Dietziaceae</taxon>
        <taxon>Dietzia</taxon>
    </lineage>
</organism>
<dbReference type="GeneID" id="97416962"/>
<evidence type="ECO:0000256" key="1">
    <source>
        <dbReference type="SAM" id="SignalP"/>
    </source>
</evidence>
<feature type="chain" id="PRO_5038509143" evidence="1">
    <location>
        <begin position="22"/>
        <end position="212"/>
    </location>
</feature>
<dbReference type="PANTHER" id="PTHR36933">
    <property type="entry name" value="SLL0788 PROTEIN"/>
    <property type="match status" value="1"/>
</dbReference>
<keyword evidence="1" id="KW-0732">Signal</keyword>
<dbReference type="Pfam" id="PF03713">
    <property type="entry name" value="DUF305"/>
    <property type="match status" value="1"/>
</dbReference>
<dbReference type="Gene3D" id="1.20.1260.10">
    <property type="match status" value="1"/>
</dbReference>
<dbReference type="PANTHER" id="PTHR36933:SF1">
    <property type="entry name" value="SLL0788 PROTEIN"/>
    <property type="match status" value="1"/>
</dbReference>
<dbReference type="InterPro" id="IPR005183">
    <property type="entry name" value="DUF305_CopM-like"/>
</dbReference>
<evidence type="ECO:0000313" key="3">
    <source>
        <dbReference type="EMBL" id="TCW23389.1"/>
    </source>
</evidence>
<gene>
    <name evidence="3" type="ORF">EDD19_11380</name>
</gene>
<feature type="domain" description="DUF305" evidence="2">
    <location>
        <begin position="62"/>
        <end position="209"/>
    </location>
</feature>
<proteinExistence type="predicted"/>
<feature type="signal peptide" evidence="1">
    <location>
        <begin position="1"/>
        <end position="21"/>
    </location>
</feature>
<dbReference type="RefSeq" id="WP_120285756.1">
    <property type="nucleotide sequence ID" value="NZ_CP143053.1"/>
</dbReference>
<dbReference type="EMBL" id="SMCX01000013">
    <property type="protein sequence ID" value="TCW23389.1"/>
    <property type="molecule type" value="Genomic_DNA"/>
</dbReference>
<name>A0A4R3ZT45_9ACTN</name>
<sequence length="212" mass="22547">MTRTTLLLPAALTAVALTLSACTDSTDSTEASPAAPTTVAGATTSVAGTVASGQDEEHSQADVMFAQMMLPHHQQAIEMSDIILAKDDIPADVAALAEEIKAAQGPEIAQLTDWLEQWGEATEPQDGHGGHDMSMMEGMLSDDELEQLSDAQGADAARMFLEQMIAHHQGAIAMAEEEVEGGRYQPAVELAQTIIDTQQQEIDTMRDLLTSL</sequence>
<dbReference type="PROSITE" id="PS51257">
    <property type="entry name" value="PROKAR_LIPOPROTEIN"/>
    <property type="match status" value="1"/>
</dbReference>
<comment type="caution">
    <text evidence="3">The sequence shown here is derived from an EMBL/GenBank/DDBJ whole genome shotgun (WGS) entry which is preliminary data.</text>
</comment>
<accession>A0A4R3ZT45</accession>
<evidence type="ECO:0000259" key="2">
    <source>
        <dbReference type="Pfam" id="PF03713"/>
    </source>
</evidence>